<dbReference type="Proteomes" id="UP000664731">
    <property type="component" value="Unassembled WGS sequence"/>
</dbReference>
<comment type="subunit">
    <text evidence="6">Part of the Bam complex.</text>
</comment>
<dbReference type="GO" id="GO:0043165">
    <property type="term" value="P:Gram-negative-bacterium-type cell outer membrane assembly"/>
    <property type="evidence" value="ECO:0007669"/>
    <property type="project" value="UniProtKB-UniRule"/>
</dbReference>
<dbReference type="Gene3D" id="1.25.40.10">
    <property type="entry name" value="Tetratricopeptide repeat domain"/>
    <property type="match status" value="1"/>
</dbReference>
<comment type="caution">
    <text evidence="9">The sequence shown here is derived from an EMBL/GenBank/DDBJ whole genome shotgun (WGS) entry which is preliminary data.</text>
</comment>
<accession>A0A939H1I7</accession>
<dbReference type="EMBL" id="JAFNME010000036">
    <property type="protein sequence ID" value="MBO1250663.1"/>
    <property type="molecule type" value="Genomic_DNA"/>
</dbReference>
<comment type="similarity">
    <text evidence="6">Belongs to the BamD family.</text>
</comment>
<sequence length="265" mass="29991">MLRFARPALVTTLALAGLLAGCSTVEEDKTANWTPERIYTEARDEAQGGGYEQAVPLFEKLEGRAAGTPLAQQAQLEKAYAQYKSGEKAQAVATLDRFMKLHPSSPAYDYALYLKGITNFNDNLGLFAWLSRQDLSERDQKAAKESYESFYELTQRFPNSRYAPDALQRMTYIINSLAQYEVHVARYYYQRGAYVAAIARAQTALSEYQGVPASQEALKILVKSYDQLGMHDLRDDTQRVLETNFPGTSKDSPLLKSQNPWWKLW</sequence>
<dbReference type="NCBIfam" id="TIGR03302">
    <property type="entry name" value="OM_YfiO"/>
    <property type="match status" value="1"/>
</dbReference>
<feature type="signal peptide" evidence="7">
    <location>
        <begin position="1"/>
        <end position="16"/>
    </location>
</feature>
<keyword evidence="5 6" id="KW-0449">Lipoprotein</keyword>
<dbReference type="CDD" id="cd15830">
    <property type="entry name" value="BamD"/>
    <property type="match status" value="1"/>
</dbReference>
<dbReference type="GO" id="GO:1990063">
    <property type="term" value="C:Bam protein complex"/>
    <property type="evidence" value="ECO:0007669"/>
    <property type="project" value="TreeGrafter"/>
</dbReference>
<feature type="domain" description="Outer membrane lipoprotein BamD-like" evidence="8">
    <location>
        <begin position="34"/>
        <end position="238"/>
    </location>
</feature>
<dbReference type="PANTHER" id="PTHR37423:SF1">
    <property type="entry name" value="OUTER MEMBRANE PROTEIN ASSEMBLY FACTOR BAMD"/>
    <property type="match status" value="1"/>
</dbReference>
<evidence type="ECO:0000256" key="2">
    <source>
        <dbReference type="ARBA" id="ARBA00023136"/>
    </source>
</evidence>
<dbReference type="PANTHER" id="PTHR37423">
    <property type="entry name" value="SOLUBLE LYTIC MUREIN TRANSGLYCOSYLASE-RELATED"/>
    <property type="match status" value="1"/>
</dbReference>
<name>A0A939H1I7_9BURK</name>
<dbReference type="InterPro" id="IPR039565">
    <property type="entry name" value="BamD-like"/>
</dbReference>
<dbReference type="RefSeq" id="WP_207576052.1">
    <property type="nucleotide sequence ID" value="NZ_JAFNME010000036.1"/>
</dbReference>
<dbReference type="Pfam" id="PF13525">
    <property type="entry name" value="YfiO"/>
    <property type="match status" value="1"/>
</dbReference>
<evidence type="ECO:0000256" key="6">
    <source>
        <dbReference type="HAMAP-Rule" id="MF_00922"/>
    </source>
</evidence>
<comment type="subcellular location">
    <subcellularLocation>
        <location evidence="6">Cell outer membrane</location>
        <topology evidence="6">Lipid-anchor</topology>
    </subcellularLocation>
</comment>
<dbReference type="GO" id="GO:0051205">
    <property type="term" value="P:protein insertion into membrane"/>
    <property type="evidence" value="ECO:0007669"/>
    <property type="project" value="UniProtKB-UniRule"/>
</dbReference>
<proteinExistence type="inferred from homology"/>
<reference evidence="9" key="1">
    <citation type="submission" date="2021-03" db="EMBL/GenBank/DDBJ databases">
        <title>Comamonas denitrificans.</title>
        <authorList>
            <person name="Finster K."/>
        </authorList>
    </citation>
    <scope>NUCLEOTIDE SEQUENCE</scope>
    <source>
        <strain evidence="9">MM2021_4</strain>
    </source>
</reference>
<evidence type="ECO:0000256" key="3">
    <source>
        <dbReference type="ARBA" id="ARBA00023139"/>
    </source>
</evidence>
<keyword evidence="2 6" id="KW-0472">Membrane</keyword>
<protein>
    <recommendedName>
        <fullName evidence="6">Outer membrane protein assembly factor BamD</fullName>
    </recommendedName>
</protein>
<evidence type="ECO:0000259" key="8">
    <source>
        <dbReference type="Pfam" id="PF13525"/>
    </source>
</evidence>
<dbReference type="InterPro" id="IPR011990">
    <property type="entry name" value="TPR-like_helical_dom_sf"/>
</dbReference>
<evidence type="ECO:0000256" key="7">
    <source>
        <dbReference type="SAM" id="SignalP"/>
    </source>
</evidence>
<evidence type="ECO:0000256" key="5">
    <source>
        <dbReference type="ARBA" id="ARBA00023288"/>
    </source>
</evidence>
<evidence type="ECO:0000256" key="4">
    <source>
        <dbReference type="ARBA" id="ARBA00023237"/>
    </source>
</evidence>
<dbReference type="InterPro" id="IPR017689">
    <property type="entry name" value="BamD"/>
</dbReference>
<gene>
    <name evidence="6" type="primary">bamD</name>
    <name evidence="9" type="ORF">J1777_12630</name>
</gene>
<keyword evidence="10" id="KW-1185">Reference proteome</keyword>
<evidence type="ECO:0000313" key="10">
    <source>
        <dbReference type="Proteomes" id="UP000664731"/>
    </source>
</evidence>
<evidence type="ECO:0000313" key="9">
    <source>
        <dbReference type="EMBL" id="MBO1250663.1"/>
    </source>
</evidence>
<keyword evidence="3 6" id="KW-0564">Palmitate</keyword>
<organism evidence="9 10">
    <name type="scientific">Comamonas denitrificans</name>
    <dbReference type="NCBI Taxonomy" id="117506"/>
    <lineage>
        <taxon>Bacteria</taxon>
        <taxon>Pseudomonadati</taxon>
        <taxon>Pseudomonadota</taxon>
        <taxon>Betaproteobacteria</taxon>
        <taxon>Burkholderiales</taxon>
        <taxon>Comamonadaceae</taxon>
        <taxon>Comamonas</taxon>
    </lineage>
</organism>
<dbReference type="SUPFAM" id="SSF48452">
    <property type="entry name" value="TPR-like"/>
    <property type="match status" value="1"/>
</dbReference>
<keyword evidence="1 6" id="KW-0732">Signal</keyword>
<keyword evidence="4 6" id="KW-0998">Cell outer membrane</keyword>
<feature type="chain" id="PRO_5037312970" description="Outer membrane protein assembly factor BamD" evidence="7">
    <location>
        <begin position="17"/>
        <end position="265"/>
    </location>
</feature>
<dbReference type="PROSITE" id="PS51257">
    <property type="entry name" value="PROKAR_LIPOPROTEIN"/>
    <property type="match status" value="1"/>
</dbReference>
<dbReference type="HAMAP" id="MF_00922">
    <property type="entry name" value="OM_assembly_BamD"/>
    <property type="match status" value="1"/>
</dbReference>
<dbReference type="AlphaFoldDB" id="A0A939H1I7"/>
<comment type="function">
    <text evidence="6">Part of the outer membrane protein assembly complex, which is involved in assembly and insertion of beta-barrel proteins into the outer membrane.</text>
</comment>
<evidence type="ECO:0000256" key="1">
    <source>
        <dbReference type="ARBA" id="ARBA00022729"/>
    </source>
</evidence>